<evidence type="ECO:0000256" key="3">
    <source>
        <dbReference type="ARBA" id="ARBA00023163"/>
    </source>
</evidence>
<dbReference type="InterPro" id="IPR009057">
    <property type="entry name" value="Homeodomain-like_sf"/>
</dbReference>
<dbReference type="OrthoDB" id="9772607at2"/>
<evidence type="ECO:0000313" key="5">
    <source>
        <dbReference type="EMBL" id="ERT60135.1"/>
    </source>
</evidence>
<dbReference type="Gene3D" id="1.10.10.60">
    <property type="entry name" value="Homeodomain-like"/>
    <property type="match status" value="2"/>
</dbReference>
<evidence type="ECO:0000259" key="4">
    <source>
        <dbReference type="PROSITE" id="PS01124"/>
    </source>
</evidence>
<dbReference type="InterPro" id="IPR018062">
    <property type="entry name" value="HTH_AraC-typ_CS"/>
</dbReference>
<name>U7ULE7_9FIRM</name>
<accession>U7ULE7</accession>
<dbReference type="PANTHER" id="PTHR47893:SF1">
    <property type="entry name" value="REGULATORY PROTEIN PCHR"/>
    <property type="match status" value="1"/>
</dbReference>
<organism evidence="5 6">
    <name type="scientific">Megasphaera vaginalis</name>
    <name type="common">ex Srinivasan et al. 2021</name>
    <dbReference type="NCBI Taxonomy" id="1111454"/>
    <lineage>
        <taxon>Bacteria</taxon>
        <taxon>Bacillati</taxon>
        <taxon>Bacillota</taxon>
        <taxon>Negativicutes</taxon>
        <taxon>Veillonellales</taxon>
        <taxon>Veillonellaceae</taxon>
        <taxon>Megasphaera</taxon>
    </lineage>
</organism>
<dbReference type="GO" id="GO:0003700">
    <property type="term" value="F:DNA-binding transcription factor activity"/>
    <property type="evidence" value="ECO:0007669"/>
    <property type="project" value="InterPro"/>
</dbReference>
<dbReference type="InterPro" id="IPR053142">
    <property type="entry name" value="PchR_regulatory_protein"/>
</dbReference>
<dbReference type="RefSeq" id="WP_023053522.1">
    <property type="nucleotide sequence ID" value="NZ_AWXA01000026.1"/>
</dbReference>
<dbReference type="Proteomes" id="UP000017090">
    <property type="component" value="Unassembled WGS sequence"/>
</dbReference>
<dbReference type="PATRIC" id="fig|1111454.3.peg.1040"/>
<sequence length="313" mass="36119">MKHVEEMKGLHGIGRDHTFTIHDETGTAKMRYYAVHPGISLMYADVHMPGFSCEGRPMADVFAINHCEEGRIECSFHNGEYLYMGPGDMSFGWRRRTAYCHEAFFPAAHYHGVSLLVSVSQAQPVLDSRLGEDSIDLRLFCSRFCEEGAEFSLIMQENDEIKHLFYELYHVPERIKAQYYRLKVFEILLFLSIIDELSVKRNPVFPKQQVDIVKAIQQEITQHMARHFTVEQLARKYGIAPSTLKKCFKGVYGCTIPQYIKEYRIGQAKKQLIHTQNSILEIANKVGYENGSKFAVAFQKITGRLPGEFRRNY</sequence>
<dbReference type="SUPFAM" id="SSF46689">
    <property type="entry name" value="Homeodomain-like"/>
    <property type="match status" value="2"/>
</dbReference>
<feature type="domain" description="HTH araC/xylS-type" evidence="4">
    <location>
        <begin position="214"/>
        <end position="312"/>
    </location>
</feature>
<dbReference type="EMBL" id="AWXA01000026">
    <property type="protein sequence ID" value="ERT60135.1"/>
    <property type="molecule type" value="Genomic_DNA"/>
</dbReference>
<keyword evidence="3" id="KW-0804">Transcription</keyword>
<dbReference type="PROSITE" id="PS00041">
    <property type="entry name" value="HTH_ARAC_FAMILY_1"/>
    <property type="match status" value="1"/>
</dbReference>
<dbReference type="GO" id="GO:0043565">
    <property type="term" value="F:sequence-specific DNA binding"/>
    <property type="evidence" value="ECO:0007669"/>
    <property type="project" value="InterPro"/>
</dbReference>
<comment type="caution">
    <text evidence="5">The sequence shown here is derived from an EMBL/GenBank/DDBJ whole genome shotgun (WGS) entry which is preliminary data.</text>
</comment>
<keyword evidence="1" id="KW-0805">Transcription regulation</keyword>
<keyword evidence="2 5" id="KW-0238">DNA-binding</keyword>
<protein>
    <submittedName>
        <fullName evidence="5">DNA-binding helix-turn-helix protein</fullName>
    </submittedName>
</protein>
<dbReference type="AlphaFoldDB" id="U7ULE7"/>
<dbReference type="SMART" id="SM00342">
    <property type="entry name" value="HTH_ARAC"/>
    <property type="match status" value="1"/>
</dbReference>
<dbReference type="Pfam" id="PF12833">
    <property type="entry name" value="HTH_18"/>
    <property type="match status" value="1"/>
</dbReference>
<keyword evidence="6" id="KW-1185">Reference proteome</keyword>
<reference evidence="5 6" key="1">
    <citation type="submission" date="2013-09" db="EMBL/GenBank/DDBJ databases">
        <authorList>
            <person name="Durkin A.S."/>
            <person name="Haft D.R."/>
            <person name="McCorrison J."/>
            <person name="Torralba M."/>
            <person name="Gillis M."/>
            <person name="Haft D.H."/>
            <person name="Methe B."/>
            <person name="Sutton G."/>
            <person name="Nelson K.E."/>
        </authorList>
    </citation>
    <scope>NUCLEOTIDE SEQUENCE [LARGE SCALE GENOMIC DNA]</scope>
    <source>
        <strain evidence="5 6">BV3C16-1</strain>
    </source>
</reference>
<proteinExistence type="predicted"/>
<dbReference type="STRING" id="1111454.HMPREF1250_0157"/>
<gene>
    <name evidence="5" type="ORF">HMPREF1250_0157</name>
</gene>
<dbReference type="eggNOG" id="COG2207">
    <property type="taxonomic scope" value="Bacteria"/>
</dbReference>
<dbReference type="PANTHER" id="PTHR47893">
    <property type="entry name" value="REGULATORY PROTEIN PCHR"/>
    <property type="match status" value="1"/>
</dbReference>
<evidence type="ECO:0000256" key="2">
    <source>
        <dbReference type="ARBA" id="ARBA00023125"/>
    </source>
</evidence>
<dbReference type="PROSITE" id="PS01124">
    <property type="entry name" value="HTH_ARAC_FAMILY_2"/>
    <property type="match status" value="1"/>
</dbReference>
<evidence type="ECO:0000313" key="6">
    <source>
        <dbReference type="Proteomes" id="UP000017090"/>
    </source>
</evidence>
<evidence type="ECO:0000256" key="1">
    <source>
        <dbReference type="ARBA" id="ARBA00023015"/>
    </source>
</evidence>
<dbReference type="InterPro" id="IPR018060">
    <property type="entry name" value="HTH_AraC"/>
</dbReference>